<dbReference type="InterPro" id="IPR058792">
    <property type="entry name" value="Beta-barrel_RND_2"/>
</dbReference>
<dbReference type="GO" id="GO:0060003">
    <property type="term" value="P:copper ion export"/>
    <property type="evidence" value="ECO:0007669"/>
    <property type="project" value="TreeGrafter"/>
</dbReference>
<evidence type="ECO:0000259" key="5">
    <source>
        <dbReference type="Pfam" id="PF25971"/>
    </source>
</evidence>
<dbReference type="Pfam" id="PF25954">
    <property type="entry name" value="Beta-barrel_RND_2"/>
    <property type="match status" value="1"/>
</dbReference>
<feature type="domain" description="CzcB-like C-terminal circularly permuted SH3-like" evidence="7">
    <location>
        <begin position="343"/>
        <end position="403"/>
    </location>
</feature>
<evidence type="ECO:0000313" key="8">
    <source>
        <dbReference type="EMBL" id="QBZ84125.1"/>
    </source>
</evidence>
<keyword evidence="1" id="KW-0813">Transport</keyword>
<protein>
    <submittedName>
        <fullName evidence="8">Cobalt-zinc-cadmium resistance protein CzcB</fullName>
    </submittedName>
</protein>
<dbReference type="SUPFAM" id="SSF51230">
    <property type="entry name" value="Single hybrid motif"/>
    <property type="match status" value="1"/>
</dbReference>
<feature type="domain" description="CusB-like beta-barrel" evidence="4">
    <location>
        <begin position="269"/>
        <end position="333"/>
    </location>
</feature>
<feature type="region of interest" description="Disordered" evidence="2">
    <location>
        <begin position="29"/>
        <end position="48"/>
    </location>
</feature>
<proteinExistence type="predicted"/>
<dbReference type="RefSeq" id="WP_135796683.1">
    <property type="nucleotide sequence ID" value="NZ_CP032096.1"/>
</dbReference>
<dbReference type="InterPro" id="IPR058646">
    <property type="entry name" value="CzcB_N"/>
</dbReference>
<evidence type="ECO:0000259" key="6">
    <source>
        <dbReference type="Pfam" id="PF25973"/>
    </source>
</evidence>
<dbReference type="Gene3D" id="2.40.30.170">
    <property type="match status" value="1"/>
</dbReference>
<keyword evidence="9" id="KW-1185">Reference proteome</keyword>
<dbReference type="InterPro" id="IPR058649">
    <property type="entry name" value="CzcB_C"/>
</dbReference>
<dbReference type="Gene3D" id="2.40.420.20">
    <property type="match status" value="1"/>
</dbReference>
<dbReference type="Proteomes" id="UP000296201">
    <property type="component" value="Chromosome"/>
</dbReference>
<dbReference type="EMBL" id="CP032096">
    <property type="protein sequence ID" value="QBZ84125.1"/>
    <property type="molecule type" value="Genomic_DNA"/>
</dbReference>
<dbReference type="Pfam" id="PF25975">
    <property type="entry name" value="CzcB_C"/>
    <property type="match status" value="1"/>
</dbReference>
<evidence type="ECO:0000259" key="4">
    <source>
        <dbReference type="Pfam" id="PF25954"/>
    </source>
</evidence>
<evidence type="ECO:0000256" key="3">
    <source>
        <dbReference type="SAM" id="SignalP"/>
    </source>
</evidence>
<keyword evidence="3" id="KW-0732">Signal</keyword>
<dbReference type="PANTHER" id="PTHR30097:SF4">
    <property type="entry name" value="SLR6042 PROTEIN"/>
    <property type="match status" value="1"/>
</dbReference>
<evidence type="ECO:0000313" key="9">
    <source>
        <dbReference type="Proteomes" id="UP000296201"/>
    </source>
</evidence>
<feature type="chain" id="PRO_5020920533" evidence="3">
    <location>
        <begin position="28"/>
        <end position="415"/>
    </location>
</feature>
<dbReference type="InterPro" id="IPR051909">
    <property type="entry name" value="MFP_Cation_Efflux"/>
</dbReference>
<evidence type="ECO:0000256" key="1">
    <source>
        <dbReference type="ARBA" id="ARBA00022448"/>
    </source>
</evidence>
<dbReference type="InterPro" id="IPR011053">
    <property type="entry name" value="Single_hybrid_motif"/>
</dbReference>
<evidence type="ECO:0000256" key="2">
    <source>
        <dbReference type="SAM" id="MobiDB-lite"/>
    </source>
</evidence>
<dbReference type="CDD" id="cd06850">
    <property type="entry name" value="biotinyl_domain"/>
    <property type="match status" value="1"/>
</dbReference>
<gene>
    <name evidence="8" type="primary">czcB_4</name>
    <name evidence="8" type="ORF">GHNINEIG_02200</name>
</gene>
<dbReference type="OrthoDB" id="9768185at2"/>
<evidence type="ECO:0000259" key="7">
    <source>
        <dbReference type="Pfam" id="PF25975"/>
    </source>
</evidence>
<sequence precursor="true">MNNIFYTLRTGLIASLLILGTPYNVMAESGHNESAESEHTEPEKGVHGGRLLKDGDFVVELSIFEKGVPPEFRTWVTLEGQPVDPKEVSLNVTLSRLGGVEDNINFTVQDDFLRGDMEIYEPHSFEVTLQATYQGKTYEWHYDNFEGRVKIKADIAEAMEIKTEIASSAVLKQSVPTYGKLAVVPGKTAHISARFDGIIKKVYVHLGQKVKKGQRLLTVESNESLKSYNVTSPINGYVTQVNVAIGERTQGKDLLQIENQDELTAELLVFPAQTNLIKPGLNVSLSMNNINQTFTGSVTQIDRQVLNNQARVVRVRVNNQAGKLSPGMFVKGDIEVATFTVPLAVKRKAIQSFRDFKVVFAKIGEEYEVRMLELGRVSGNWVEVLGGLKAGTEYVTQNSYIIKADIEKSGASHDH</sequence>
<dbReference type="GO" id="GO:0015679">
    <property type="term" value="P:plasma membrane copper ion transport"/>
    <property type="evidence" value="ECO:0007669"/>
    <property type="project" value="TreeGrafter"/>
</dbReference>
<feature type="domain" description="CzcB N-terminal" evidence="5">
    <location>
        <begin position="49"/>
        <end position="140"/>
    </location>
</feature>
<organism evidence="8 9">
    <name type="scientific">Hydrogenovibrio crunogenus</name>
    <dbReference type="NCBI Taxonomy" id="39765"/>
    <lineage>
        <taxon>Bacteria</taxon>
        <taxon>Pseudomonadati</taxon>
        <taxon>Pseudomonadota</taxon>
        <taxon>Gammaproteobacteria</taxon>
        <taxon>Thiotrichales</taxon>
        <taxon>Piscirickettsiaceae</taxon>
        <taxon>Hydrogenovibrio</taxon>
    </lineage>
</organism>
<dbReference type="Gene3D" id="2.40.50.100">
    <property type="match status" value="1"/>
</dbReference>
<dbReference type="AlphaFoldDB" id="A0A4P7P2N1"/>
<dbReference type="PANTHER" id="PTHR30097">
    <property type="entry name" value="CATION EFFLUX SYSTEM PROTEIN CUSB"/>
    <property type="match status" value="1"/>
</dbReference>
<dbReference type="GO" id="GO:0030288">
    <property type="term" value="C:outer membrane-bounded periplasmic space"/>
    <property type="evidence" value="ECO:0007669"/>
    <property type="project" value="TreeGrafter"/>
</dbReference>
<dbReference type="GO" id="GO:0046914">
    <property type="term" value="F:transition metal ion binding"/>
    <property type="evidence" value="ECO:0007669"/>
    <property type="project" value="TreeGrafter"/>
</dbReference>
<dbReference type="Pfam" id="PF25973">
    <property type="entry name" value="BSH_CzcB"/>
    <property type="match status" value="1"/>
</dbReference>
<feature type="compositionally biased region" description="Basic and acidic residues" evidence="2">
    <location>
        <begin position="30"/>
        <end position="48"/>
    </location>
</feature>
<accession>A0A4P7P2N1</accession>
<feature type="domain" description="CzcB-like barrel-sandwich hybrid" evidence="6">
    <location>
        <begin position="187"/>
        <end position="250"/>
    </location>
</feature>
<reference evidence="8 9" key="1">
    <citation type="submission" date="2018-08" db="EMBL/GenBank/DDBJ databases">
        <title>Horizontal acquisition of hydrogen conversion ability and other habitat adaptations in Hydrogenovibrio crunogenus strains.</title>
        <authorList>
            <person name="Gonnella G."/>
            <person name="Adam N."/>
            <person name="Perner M."/>
        </authorList>
    </citation>
    <scope>NUCLEOTIDE SEQUENCE [LARGE SCALE GENOMIC DNA]</scope>
    <source>
        <strain evidence="8 9">SP-41</strain>
    </source>
</reference>
<name>A0A4P7P2N1_9GAMM</name>
<dbReference type="InterPro" id="IPR058647">
    <property type="entry name" value="BSH_CzcB-like"/>
</dbReference>
<feature type="signal peptide" evidence="3">
    <location>
        <begin position="1"/>
        <end position="27"/>
    </location>
</feature>
<dbReference type="Pfam" id="PF25971">
    <property type="entry name" value="CzcB_N"/>
    <property type="match status" value="1"/>
</dbReference>